<dbReference type="GO" id="GO:0016020">
    <property type="term" value="C:membrane"/>
    <property type="evidence" value="ECO:0007669"/>
    <property type="project" value="UniProtKB-SubCell"/>
</dbReference>
<keyword evidence="9" id="KW-1185">Reference proteome</keyword>
<feature type="transmembrane region" description="Helical" evidence="6">
    <location>
        <begin position="343"/>
        <end position="364"/>
    </location>
</feature>
<dbReference type="Proteomes" id="UP000187209">
    <property type="component" value="Unassembled WGS sequence"/>
</dbReference>
<keyword evidence="3 6" id="KW-0812">Transmembrane</keyword>
<dbReference type="InterPro" id="IPR036259">
    <property type="entry name" value="MFS_trans_sf"/>
</dbReference>
<comment type="subcellular location">
    <subcellularLocation>
        <location evidence="1">Membrane</location>
        <topology evidence="1">Multi-pass membrane protein</topology>
    </subcellularLocation>
</comment>
<dbReference type="AlphaFoldDB" id="A0A1R2BAB5"/>
<keyword evidence="5 6" id="KW-0472">Membrane</keyword>
<accession>A0A1R2BAB5</accession>
<feature type="transmembrane region" description="Helical" evidence="6">
    <location>
        <begin position="56"/>
        <end position="76"/>
    </location>
</feature>
<feature type="transmembrane region" description="Helical" evidence="6">
    <location>
        <begin position="88"/>
        <end position="106"/>
    </location>
</feature>
<dbReference type="PANTHER" id="PTHR23511:SF5">
    <property type="entry name" value="MAJOR FACILITATOR-TYPE TRANSPORTER HXNZ-RELATED"/>
    <property type="match status" value="1"/>
</dbReference>
<dbReference type="OrthoDB" id="4139357at2759"/>
<feature type="transmembrane region" description="Helical" evidence="6">
    <location>
        <begin position="399"/>
        <end position="421"/>
    </location>
</feature>
<dbReference type="PROSITE" id="PS50850">
    <property type="entry name" value="MFS"/>
    <property type="match status" value="1"/>
</dbReference>
<dbReference type="Gene3D" id="1.20.1250.20">
    <property type="entry name" value="MFS general substrate transporter like domains"/>
    <property type="match status" value="1"/>
</dbReference>
<name>A0A1R2BAB5_9CILI</name>
<dbReference type="EMBL" id="MPUH01000799">
    <property type="protein sequence ID" value="OMJ73741.1"/>
    <property type="molecule type" value="Genomic_DNA"/>
</dbReference>
<evidence type="ECO:0000256" key="4">
    <source>
        <dbReference type="ARBA" id="ARBA00022989"/>
    </source>
</evidence>
<sequence>MEKNYAYSVLELIGWGKFNVMMFIQCGLSWSTFEIWFVNMGFVIEGTTEEWELDTFTAGIVGSFMQLGLMLGSLFWGYIGNTYGRVKAFKTTAIVASAASVLLTFAPDPYVVGAGLFAMGFGLAGEISLGGTVFYEYCPPSKRYYMTLMSAFLSFGAIAVTTIALLVSLYNSTDYHNWRIIVAVGSAIEIISMFFRFLMHETPAFLITQNKQSAADKILNIVSLKNTGKGLAQVDHASASVNPNELTQELQTHKEDQISTKHALRKLFKKPLLKTTIVLGLVYMITHYSFSGFLYFMPEFLSEFSTSTAYAIILIQQLCGIPGVILGTYLVETRLGRRLTTNIFNILSGAAVIVFCFGSSFWFVVIVSGIIFMIVYLALSSMFTLGPESFPTSVRSTGLSLAMVCARFGGILSPIITGYLLEVPNGFYISLALFCGAYVIAGFLILFLEETKGKKIG</sequence>
<reference evidence="8 9" key="1">
    <citation type="submission" date="2016-11" db="EMBL/GenBank/DDBJ databases">
        <title>The macronuclear genome of Stentor coeruleus: a giant cell with tiny introns.</title>
        <authorList>
            <person name="Slabodnick M."/>
            <person name="Ruby J.G."/>
            <person name="Reiff S.B."/>
            <person name="Swart E.C."/>
            <person name="Gosai S."/>
            <person name="Prabakaran S."/>
            <person name="Witkowska E."/>
            <person name="Larue G.E."/>
            <person name="Fisher S."/>
            <person name="Freeman R.M."/>
            <person name="Gunawardena J."/>
            <person name="Chu W."/>
            <person name="Stover N.A."/>
            <person name="Gregory B.D."/>
            <person name="Nowacki M."/>
            <person name="Derisi J."/>
            <person name="Roy S.W."/>
            <person name="Marshall W.F."/>
            <person name="Sood P."/>
        </authorList>
    </citation>
    <scope>NUCLEOTIDE SEQUENCE [LARGE SCALE GENOMIC DNA]</scope>
    <source>
        <strain evidence="8">WM001</strain>
    </source>
</reference>
<evidence type="ECO:0000313" key="8">
    <source>
        <dbReference type="EMBL" id="OMJ73741.1"/>
    </source>
</evidence>
<feature type="domain" description="Major facilitator superfamily (MFS) profile" evidence="7">
    <location>
        <begin position="20"/>
        <end position="454"/>
    </location>
</feature>
<evidence type="ECO:0000256" key="1">
    <source>
        <dbReference type="ARBA" id="ARBA00004141"/>
    </source>
</evidence>
<feature type="transmembrane region" description="Helical" evidence="6">
    <location>
        <begin position="147"/>
        <end position="170"/>
    </location>
</feature>
<feature type="transmembrane region" description="Helical" evidence="6">
    <location>
        <begin position="370"/>
        <end position="387"/>
    </location>
</feature>
<dbReference type="CDD" id="cd17316">
    <property type="entry name" value="MFS_SV2_like"/>
    <property type="match status" value="1"/>
</dbReference>
<dbReference type="PANTHER" id="PTHR23511">
    <property type="entry name" value="SYNAPTIC VESICLE GLYCOPROTEIN 2"/>
    <property type="match status" value="1"/>
</dbReference>
<dbReference type="SUPFAM" id="SSF103473">
    <property type="entry name" value="MFS general substrate transporter"/>
    <property type="match status" value="1"/>
</dbReference>
<evidence type="ECO:0000256" key="2">
    <source>
        <dbReference type="ARBA" id="ARBA00022448"/>
    </source>
</evidence>
<evidence type="ECO:0000256" key="6">
    <source>
        <dbReference type="SAM" id="Phobius"/>
    </source>
</evidence>
<feature type="transmembrane region" description="Helical" evidence="6">
    <location>
        <begin position="112"/>
        <end position="135"/>
    </location>
</feature>
<evidence type="ECO:0000256" key="5">
    <source>
        <dbReference type="ARBA" id="ARBA00023136"/>
    </source>
</evidence>
<feature type="transmembrane region" description="Helical" evidence="6">
    <location>
        <begin position="20"/>
        <end position="44"/>
    </location>
</feature>
<evidence type="ECO:0000259" key="7">
    <source>
        <dbReference type="PROSITE" id="PS50850"/>
    </source>
</evidence>
<gene>
    <name evidence="8" type="ORF">SteCoe_27511</name>
</gene>
<organism evidence="8 9">
    <name type="scientific">Stentor coeruleus</name>
    <dbReference type="NCBI Taxonomy" id="5963"/>
    <lineage>
        <taxon>Eukaryota</taxon>
        <taxon>Sar</taxon>
        <taxon>Alveolata</taxon>
        <taxon>Ciliophora</taxon>
        <taxon>Postciliodesmatophora</taxon>
        <taxon>Heterotrichea</taxon>
        <taxon>Heterotrichida</taxon>
        <taxon>Stentoridae</taxon>
        <taxon>Stentor</taxon>
    </lineage>
</organism>
<feature type="transmembrane region" description="Helical" evidence="6">
    <location>
        <begin position="176"/>
        <end position="198"/>
    </location>
</feature>
<protein>
    <recommendedName>
        <fullName evidence="7">Major facilitator superfamily (MFS) profile domain-containing protein</fullName>
    </recommendedName>
</protein>
<dbReference type="Pfam" id="PF00083">
    <property type="entry name" value="Sugar_tr"/>
    <property type="match status" value="1"/>
</dbReference>
<evidence type="ECO:0000313" key="9">
    <source>
        <dbReference type="Proteomes" id="UP000187209"/>
    </source>
</evidence>
<evidence type="ECO:0000256" key="3">
    <source>
        <dbReference type="ARBA" id="ARBA00022692"/>
    </source>
</evidence>
<dbReference type="InterPro" id="IPR005828">
    <property type="entry name" value="MFS_sugar_transport-like"/>
</dbReference>
<feature type="transmembrane region" description="Helical" evidence="6">
    <location>
        <begin position="309"/>
        <end position="331"/>
    </location>
</feature>
<dbReference type="InterPro" id="IPR020846">
    <property type="entry name" value="MFS_dom"/>
</dbReference>
<comment type="caution">
    <text evidence="8">The sequence shown here is derived from an EMBL/GenBank/DDBJ whole genome shotgun (WGS) entry which is preliminary data.</text>
</comment>
<keyword evidence="4 6" id="KW-1133">Transmembrane helix</keyword>
<feature type="transmembrane region" description="Helical" evidence="6">
    <location>
        <begin position="275"/>
        <end position="297"/>
    </location>
</feature>
<keyword evidence="2" id="KW-0813">Transport</keyword>
<proteinExistence type="predicted"/>
<feature type="transmembrane region" description="Helical" evidence="6">
    <location>
        <begin position="427"/>
        <end position="448"/>
    </location>
</feature>
<dbReference type="GO" id="GO:0022857">
    <property type="term" value="F:transmembrane transporter activity"/>
    <property type="evidence" value="ECO:0007669"/>
    <property type="project" value="InterPro"/>
</dbReference>